<keyword evidence="14" id="KW-0131">Cell cycle</keyword>
<evidence type="ECO:0000256" key="14">
    <source>
        <dbReference type="ARBA" id="ARBA00023306"/>
    </source>
</evidence>
<evidence type="ECO:0000256" key="16">
    <source>
        <dbReference type="ARBA" id="ARBA00068227"/>
    </source>
</evidence>
<dbReference type="Pfam" id="PF05439">
    <property type="entry name" value="JTB"/>
    <property type="match status" value="1"/>
</dbReference>
<keyword evidence="10 17" id="KW-1133">Transmembrane helix</keyword>
<dbReference type="Gene3D" id="3.30.720.220">
    <property type="match status" value="1"/>
</dbReference>
<evidence type="ECO:0000256" key="7">
    <source>
        <dbReference type="ARBA" id="ARBA00022692"/>
    </source>
</evidence>
<keyword evidence="9" id="KW-0498">Mitosis</keyword>
<evidence type="ECO:0000256" key="12">
    <source>
        <dbReference type="ARBA" id="ARBA00023136"/>
    </source>
</evidence>
<keyword evidence="11" id="KW-0496">Mitochondrion</keyword>
<evidence type="ECO:0000256" key="17">
    <source>
        <dbReference type="SAM" id="Phobius"/>
    </source>
</evidence>
<feature type="transmembrane region" description="Helical" evidence="17">
    <location>
        <begin position="138"/>
        <end position="156"/>
    </location>
</feature>
<keyword evidence="19" id="KW-1185">Reference proteome</keyword>
<dbReference type="FunFam" id="3.30.720.220:FF:000001">
    <property type="entry name" value="Jumping translocation breakpoint"/>
    <property type="match status" value="1"/>
</dbReference>
<evidence type="ECO:0000256" key="10">
    <source>
        <dbReference type="ARBA" id="ARBA00022989"/>
    </source>
</evidence>
<name>A0A9P1IRI7_9PELO</name>
<evidence type="ECO:0000256" key="2">
    <source>
        <dbReference type="ARBA" id="ARBA00004186"/>
    </source>
</evidence>
<accession>A0A9P1IRI7</accession>
<dbReference type="EMBL" id="CANHGI010000004">
    <property type="protein sequence ID" value="CAI5449039.1"/>
    <property type="molecule type" value="Genomic_DNA"/>
</dbReference>
<dbReference type="GO" id="GO:0016020">
    <property type="term" value="C:membrane"/>
    <property type="evidence" value="ECO:0007669"/>
    <property type="project" value="UniProtKB-SubCell"/>
</dbReference>
<evidence type="ECO:0000256" key="1">
    <source>
        <dbReference type="ARBA" id="ARBA00004173"/>
    </source>
</evidence>
<dbReference type="GO" id="GO:0000281">
    <property type="term" value="P:mitotic cytokinesis"/>
    <property type="evidence" value="ECO:0007669"/>
    <property type="project" value="TreeGrafter"/>
</dbReference>
<comment type="similarity">
    <text evidence="15">Belongs to the JTB family.</text>
</comment>
<protein>
    <recommendedName>
        <fullName evidence="16">Protein JTB</fullName>
    </recommendedName>
</protein>
<keyword evidence="5" id="KW-0963">Cytoplasm</keyword>
<dbReference type="InterPro" id="IPR008657">
    <property type="entry name" value="JTB"/>
</dbReference>
<keyword evidence="13" id="KW-0206">Cytoskeleton</keyword>
<evidence type="ECO:0000256" key="13">
    <source>
        <dbReference type="ARBA" id="ARBA00023212"/>
    </source>
</evidence>
<feature type="transmembrane region" description="Helical" evidence="17">
    <location>
        <begin position="20"/>
        <end position="36"/>
    </location>
</feature>
<dbReference type="AlphaFoldDB" id="A0A9P1IRI7"/>
<evidence type="ECO:0000256" key="15">
    <source>
        <dbReference type="ARBA" id="ARBA00060886"/>
    </source>
</evidence>
<evidence type="ECO:0000313" key="18">
    <source>
        <dbReference type="EMBL" id="CAI5449039.1"/>
    </source>
</evidence>
<evidence type="ECO:0000313" key="19">
    <source>
        <dbReference type="Proteomes" id="UP001152747"/>
    </source>
</evidence>
<evidence type="ECO:0000256" key="6">
    <source>
        <dbReference type="ARBA" id="ARBA00022618"/>
    </source>
</evidence>
<keyword evidence="7 17" id="KW-0812">Transmembrane</keyword>
<sequence>MADEKKTEEMIEYCSKRKISTIVLALIVFSILVFFIEELTEESEMKSEMEMKRVYYNHENPKTAPVPTATQYPIEECWKHEKTEVISECLPCKDFDLKAIKAEYCTRTGYYNRLNCLKSNFTVLKSCDVPKLARKNNFYIFSVLNFIVMCASYMTAIHRKEYLDQTTYNRLPSSF</sequence>
<dbReference type="OrthoDB" id="5971907at2759"/>
<evidence type="ECO:0000256" key="5">
    <source>
        <dbReference type="ARBA" id="ARBA00022490"/>
    </source>
</evidence>
<evidence type="ECO:0000256" key="4">
    <source>
        <dbReference type="ARBA" id="ARBA00004479"/>
    </source>
</evidence>
<dbReference type="PANTHER" id="PTHR13041">
    <property type="entry name" value="JTB PROTEIN-RELATED"/>
    <property type="match status" value="1"/>
</dbReference>
<evidence type="ECO:0000256" key="3">
    <source>
        <dbReference type="ARBA" id="ARBA00004300"/>
    </source>
</evidence>
<gene>
    <name evidence="18" type="ORF">CAMP_LOCUS11676</name>
</gene>
<proteinExistence type="inferred from homology"/>
<dbReference type="GO" id="GO:0030496">
    <property type="term" value="C:midbody"/>
    <property type="evidence" value="ECO:0007669"/>
    <property type="project" value="TreeGrafter"/>
</dbReference>
<dbReference type="GO" id="GO:0005813">
    <property type="term" value="C:centrosome"/>
    <property type="evidence" value="ECO:0007669"/>
    <property type="project" value="UniProtKB-SubCell"/>
</dbReference>
<evidence type="ECO:0000256" key="11">
    <source>
        <dbReference type="ARBA" id="ARBA00023128"/>
    </source>
</evidence>
<dbReference type="GO" id="GO:0005739">
    <property type="term" value="C:mitochondrion"/>
    <property type="evidence" value="ECO:0007669"/>
    <property type="project" value="UniProtKB-SubCell"/>
</dbReference>
<evidence type="ECO:0000256" key="8">
    <source>
        <dbReference type="ARBA" id="ARBA00022729"/>
    </source>
</evidence>
<reference evidence="18" key="1">
    <citation type="submission" date="2022-11" db="EMBL/GenBank/DDBJ databases">
        <authorList>
            <person name="Kikuchi T."/>
        </authorList>
    </citation>
    <scope>NUCLEOTIDE SEQUENCE</scope>
    <source>
        <strain evidence="18">PS1010</strain>
    </source>
</reference>
<comment type="caution">
    <text evidence="18">The sequence shown here is derived from an EMBL/GenBank/DDBJ whole genome shotgun (WGS) entry which is preliminary data.</text>
</comment>
<keyword evidence="6" id="KW-0132">Cell division</keyword>
<dbReference type="PANTHER" id="PTHR13041:SF3">
    <property type="entry name" value="PROTEIN JTB"/>
    <property type="match status" value="1"/>
</dbReference>
<evidence type="ECO:0000256" key="9">
    <source>
        <dbReference type="ARBA" id="ARBA00022776"/>
    </source>
</evidence>
<organism evidence="18 19">
    <name type="scientific">Caenorhabditis angaria</name>
    <dbReference type="NCBI Taxonomy" id="860376"/>
    <lineage>
        <taxon>Eukaryota</taxon>
        <taxon>Metazoa</taxon>
        <taxon>Ecdysozoa</taxon>
        <taxon>Nematoda</taxon>
        <taxon>Chromadorea</taxon>
        <taxon>Rhabditida</taxon>
        <taxon>Rhabditina</taxon>
        <taxon>Rhabditomorpha</taxon>
        <taxon>Rhabditoidea</taxon>
        <taxon>Rhabditidae</taxon>
        <taxon>Peloderinae</taxon>
        <taxon>Caenorhabditis</taxon>
    </lineage>
</organism>
<keyword evidence="8" id="KW-0732">Signal</keyword>
<dbReference type="GO" id="GO:0005819">
    <property type="term" value="C:spindle"/>
    <property type="evidence" value="ECO:0007669"/>
    <property type="project" value="UniProtKB-SubCell"/>
</dbReference>
<comment type="subcellular location">
    <subcellularLocation>
        <location evidence="3">Cytoplasm</location>
        <location evidence="3">Cytoskeleton</location>
        <location evidence="3">Microtubule organizing center</location>
        <location evidence="3">Centrosome</location>
    </subcellularLocation>
    <subcellularLocation>
        <location evidence="2">Cytoplasm</location>
        <location evidence="2">Cytoskeleton</location>
        <location evidence="2">Spindle</location>
    </subcellularLocation>
    <subcellularLocation>
        <location evidence="4">Membrane</location>
        <topology evidence="4">Single-pass type I membrane protein</topology>
    </subcellularLocation>
    <subcellularLocation>
        <location evidence="1">Mitochondrion</location>
    </subcellularLocation>
</comment>
<dbReference type="Proteomes" id="UP001152747">
    <property type="component" value="Unassembled WGS sequence"/>
</dbReference>
<keyword evidence="12 17" id="KW-0472">Membrane</keyword>